<dbReference type="EMBL" id="JAOSID010000005">
    <property type="protein sequence ID" value="MDO8168164.1"/>
    <property type="molecule type" value="Genomic_DNA"/>
</dbReference>
<dbReference type="Pfam" id="PF01592">
    <property type="entry name" value="NifU_N"/>
    <property type="match status" value="1"/>
</dbReference>
<keyword evidence="3" id="KW-1185">Reference proteome</keyword>
<dbReference type="SUPFAM" id="SSF82649">
    <property type="entry name" value="SufE/NifU"/>
    <property type="match status" value="1"/>
</dbReference>
<dbReference type="Proteomes" id="UP001172036">
    <property type="component" value="Unassembled WGS sequence"/>
</dbReference>
<evidence type="ECO:0000313" key="3">
    <source>
        <dbReference type="Proteomes" id="UP001172036"/>
    </source>
</evidence>
<accession>A0ABT9DDR3</accession>
<gene>
    <name evidence="2" type="ORF">OC680_01570</name>
</gene>
<feature type="domain" description="NIF system FeS cluster assembly NifU N-terminal" evidence="1">
    <location>
        <begin position="8"/>
        <end position="90"/>
    </location>
</feature>
<sequence length="146" mass="17017">MKLNNQSYRALLIKHYKNPLNKGLIKDSKKHQPNYVVLKNNNINCGDKIKIQIYFYQKIITNIRYEAEGCSIFIASASLMSVYLKNLNFKLGICKIENFINMIQNKPFQEDILDKDLLCLKPISFFPGKFICISAPWLLLLKNLEK</sequence>
<dbReference type="RefSeq" id="WP_304515369.1">
    <property type="nucleotide sequence ID" value="NZ_JAOSID010000005.1"/>
</dbReference>
<dbReference type="Gene3D" id="3.90.1010.10">
    <property type="match status" value="1"/>
</dbReference>
<reference evidence="2 3" key="1">
    <citation type="journal article" date="2023" name="Int. J. Syst. Evol. Microbiol.">
        <title>The observation of taxonomic boundaries for the 16SrII and 16SrXXV phytoplasmas using genome-based delimitation.</title>
        <authorList>
            <person name="Rodrigues Jardim B."/>
            <person name="Tran-Nguyen L.T.T."/>
            <person name="Gambley C."/>
            <person name="Al-Sadi A.M."/>
            <person name="Al-Subhi A.M."/>
            <person name="Foissac X."/>
            <person name="Salar P."/>
            <person name="Cai H."/>
            <person name="Yang J.Y."/>
            <person name="Davis R."/>
            <person name="Jones L."/>
            <person name="Rodoni B."/>
            <person name="Constable F.E."/>
        </authorList>
    </citation>
    <scope>NUCLEOTIDE SEQUENCE [LARGE SCALE GENOMIC DNA]</scope>
    <source>
        <strain evidence="2">BAWM-155c</strain>
    </source>
</reference>
<dbReference type="InterPro" id="IPR002871">
    <property type="entry name" value="NIF_FeS_clus_asmbl_NifU_N"/>
</dbReference>
<dbReference type="CDD" id="cd06664">
    <property type="entry name" value="IscU_like"/>
    <property type="match status" value="1"/>
</dbReference>
<organism evidence="2 3">
    <name type="scientific">Candidatus Phytoplasma melaleucae</name>
    <dbReference type="NCBI Taxonomy" id="2982630"/>
    <lineage>
        <taxon>Bacteria</taxon>
        <taxon>Bacillati</taxon>
        <taxon>Mycoplasmatota</taxon>
        <taxon>Mollicutes</taxon>
        <taxon>Acholeplasmatales</taxon>
        <taxon>Acholeplasmataceae</taxon>
        <taxon>Candidatus Phytoplasma</taxon>
    </lineage>
</organism>
<protein>
    <submittedName>
        <fullName evidence="2">Iron-sulfur cluster assembly scaffold protein</fullName>
    </submittedName>
</protein>
<evidence type="ECO:0000259" key="1">
    <source>
        <dbReference type="Pfam" id="PF01592"/>
    </source>
</evidence>
<proteinExistence type="predicted"/>
<name>A0ABT9DDR3_9MOLU</name>
<comment type="caution">
    <text evidence="2">The sequence shown here is derived from an EMBL/GenBank/DDBJ whole genome shotgun (WGS) entry which is preliminary data.</text>
</comment>
<evidence type="ECO:0000313" key="2">
    <source>
        <dbReference type="EMBL" id="MDO8168164.1"/>
    </source>
</evidence>